<keyword evidence="4" id="KW-1185">Reference proteome</keyword>
<dbReference type="Proteomes" id="UP000075238">
    <property type="component" value="Chromosome 1"/>
</dbReference>
<gene>
    <name evidence="3" type="ORF">A2G96_01010</name>
</gene>
<sequence>MTNIQFIQRDGRREFAVVPIEVWDRVKHLIEASDDVTLFDAATEQDDGFRVPAAVLDAELAGDHPVKAWRNYRRLTQDALAQAAGLSKPYLSQIENRARAGSAAALRRLAQALDVPGDILVEAGA</sequence>
<dbReference type="Pfam" id="PF13560">
    <property type="entry name" value="HTH_31"/>
    <property type="match status" value="1"/>
</dbReference>
<dbReference type="EMBL" id="CP014844">
    <property type="protein sequence ID" value="AMR76434.1"/>
    <property type="molecule type" value="Genomic_DNA"/>
</dbReference>
<protein>
    <submittedName>
        <fullName evidence="3">Transcriptional regulator</fullName>
    </submittedName>
</protein>
<dbReference type="Gene3D" id="1.10.260.40">
    <property type="entry name" value="lambda repressor-like DNA-binding domains"/>
    <property type="match status" value="1"/>
</dbReference>
<evidence type="ECO:0000313" key="4">
    <source>
        <dbReference type="Proteomes" id="UP000075238"/>
    </source>
</evidence>
<accession>A0A142JEC2</accession>
<organism evidence="3 4">
    <name type="scientific">Cupriavidus nantongensis</name>
    <dbReference type="NCBI Taxonomy" id="1796606"/>
    <lineage>
        <taxon>Bacteria</taxon>
        <taxon>Pseudomonadati</taxon>
        <taxon>Pseudomonadota</taxon>
        <taxon>Betaproteobacteria</taxon>
        <taxon>Burkholderiales</taxon>
        <taxon>Burkholderiaceae</taxon>
        <taxon>Cupriavidus</taxon>
    </lineage>
</organism>
<dbReference type="InterPro" id="IPR001387">
    <property type="entry name" value="Cro/C1-type_HTH"/>
</dbReference>
<dbReference type="PANTHER" id="PTHR46797">
    <property type="entry name" value="HTH-TYPE TRANSCRIPTIONAL REGULATOR"/>
    <property type="match status" value="1"/>
</dbReference>
<dbReference type="InterPro" id="IPR050807">
    <property type="entry name" value="TransReg_Diox_bact_type"/>
</dbReference>
<dbReference type="GO" id="GO:0003700">
    <property type="term" value="F:DNA-binding transcription factor activity"/>
    <property type="evidence" value="ECO:0007669"/>
    <property type="project" value="TreeGrafter"/>
</dbReference>
<evidence type="ECO:0000313" key="3">
    <source>
        <dbReference type="EMBL" id="AMR76434.1"/>
    </source>
</evidence>
<dbReference type="InterPro" id="IPR010982">
    <property type="entry name" value="Lambda_DNA-bd_dom_sf"/>
</dbReference>
<dbReference type="OrthoDB" id="5679339at2"/>
<reference evidence="3 4" key="1">
    <citation type="submission" date="2016-03" db="EMBL/GenBank/DDBJ databases">
        <title>Complete genome sequence of a novel chlorpyrifos degrading bacterium, Cupriavidus nantongensis sp. X1.</title>
        <authorList>
            <person name="Fang L."/>
        </authorList>
    </citation>
    <scope>NUCLEOTIDE SEQUENCE [LARGE SCALE GENOMIC DNA]</scope>
    <source>
        <strain evidence="3 4">X1</strain>
    </source>
</reference>
<dbReference type="GO" id="GO:0005829">
    <property type="term" value="C:cytosol"/>
    <property type="evidence" value="ECO:0007669"/>
    <property type="project" value="TreeGrafter"/>
</dbReference>
<dbReference type="AlphaFoldDB" id="A0A142JEC2"/>
<dbReference type="PANTHER" id="PTHR46797:SF1">
    <property type="entry name" value="METHYLPHOSPHONATE SYNTHASE"/>
    <property type="match status" value="1"/>
</dbReference>
<dbReference type="SMART" id="SM00530">
    <property type="entry name" value="HTH_XRE"/>
    <property type="match status" value="1"/>
</dbReference>
<keyword evidence="1" id="KW-0238">DNA-binding</keyword>
<dbReference type="RefSeq" id="WP_062795959.1">
    <property type="nucleotide sequence ID" value="NZ_CP014844.1"/>
</dbReference>
<dbReference type="CDD" id="cd00093">
    <property type="entry name" value="HTH_XRE"/>
    <property type="match status" value="1"/>
</dbReference>
<dbReference type="PROSITE" id="PS50943">
    <property type="entry name" value="HTH_CROC1"/>
    <property type="match status" value="1"/>
</dbReference>
<evidence type="ECO:0000259" key="2">
    <source>
        <dbReference type="PROSITE" id="PS50943"/>
    </source>
</evidence>
<evidence type="ECO:0000256" key="1">
    <source>
        <dbReference type="ARBA" id="ARBA00023125"/>
    </source>
</evidence>
<proteinExistence type="predicted"/>
<dbReference type="KEGG" id="cnan:A2G96_01010"/>
<dbReference type="STRING" id="1796606.A2G96_01010"/>
<dbReference type="SUPFAM" id="SSF47413">
    <property type="entry name" value="lambda repressor-like DNA-binding domains"/>
    <property type="match status" value="1"/>
</dbReference>
<dbReference type="GO" id="GO:0003677">
    <property type="term" value="F:DNA binding"/>
    <property type="evidence" value="ECO:0007669"/>
    <property type="project" value="UniProtKB-KW"/>
</dbReference>
<name>A0A142JEC2_9BURK</name>
<feature type="domain" description="HTH cro/C1-type" evidence="2">
    <location>
        <begin position="66"/>
        <end position="120"/>
    </location>
</feature>